<evidence type="ECO:0000259" key="2">
    <source>
        <dbReference type="SMART" id="SM00642"/>
    </source>
</evidence>
<proteinExistence type="predicted"/>
<dbReference type="SUPFAM" id="SSF51011">
    <property type="entry name" value="Glycosyl hydrolase domain"/>
    <property type="match status" value="1"/>
</dbReference>
<dbReference type="Pfam" id="PF00128">
    <property type="entry name" value="Alpha-amylase"/>
    <property type="match status" value="1"/>
</dbReference>
<name>A0A212JFP9_9BACT</name>
<dbReference type="AlphaFoldDB" id="A0A212JFP9"/>
<dbReference type="InterPro" id="IPR006047">
    <property type="entry name" value="GH13_cat_dom"/>
</dbReference>
<dbReference type="EMBL" id="FLUL01000001">
    <property type="protein sequence ID" value="SBV98258.1"/>
    <property type="molecule type" value="Genomic_DNA"/>
</dbReference>
<feature type="domain" description="Glycosyl hydrolase family 13 catalytic" evidence="2">
    <location>
        <begin position="60"/>
        <end position="367"/>
    </location>
</feature>
<evidence type="ECO:0000256" key="1">
    <source>
        <dbReference type="SAM" id="SignalP"/>
    </source>
</evidence>
<dbReference type="Gene3D" id="3.20.20.80">
    <property type="entry name" value="Glycosidases"/>
    <property type="match status" value="1"/>
</dbReference>
<dbReference type="CDD" id="cd11313">
    <property type="entry name" value="AmyAc_arch_bac_AmyA"/>
    <property type="match status" value="1"/>
</dbReference>
<dbReference type="PROSITE" id="PS51257">
    <property type="entry name" value="PROKAR_LIPOPROTEIN"/>
    <property type="match status" value="1"/>
</dbReference>
<dbReference type="SUPFAM" id="SSF51445">
    <property type="entry name" value="(Trans)glycosidases"/>
    <property type="match status" value="1"/>
</dbReference>
<organism evidence="3">
    <name type="scientific">uncultured Dysgonomonas sp</name>
    <dbReference type="NCBI Taxonomy" id="206096"/>
    <lineage>
        <taxon>Bacteria</taxon>
        <taxon>Pseudomonadati</taxon>
        <taxon>Bacteroidota</taxon>
        <taxon>Bacteroidia</taxon>
        <taxon>Bacteroidales</taxon>
        <taxon>Dysgonomonadaceae</taxon>
        <taxon>Dysgonomonas</taxon>
        <taxon>environmental samples</taxon>
    </lineage>
</organism>
<dbReference type="PANTHER" id="PTHR47786">
    <property type="entry name" value="ALPHA-1,4-GLUCAN:MALTOSE-1-PHOSPHATE MALTOSYLTRANSFERASE"/>
    <property type="match status" value="1"/>
</dbReference>
<gene>
    <name evidence="3" type="ORF">KL86DYS2_11416</name>
</gene>
<dbReference type="GO" id="GO:0005975">
    <property type="term" value="P:carbohydrate metabolic process"/>
    <property type="evidence" value="ECO:0007669"/>
    <property type="project" value="InterPro"/>
</dbReference>
<protein>
    <recommendedName>
        <fullName evidence="2">Glycosyl hydrolase family 13 catalytic domain-containing protein</fullName>
    </recommendedName>
</protein>
<dbReference type="RefSeq" id="WP_296948652.1">
    <property type="nucleotide sequence ID" value="NZ_LT599021.1"/>
</dbReference>
<reference evidence="3" key="1">
    <citation type="submission" date="2016-04" db="EMBL/GenBank/DDBJ databases">
        <authorList>
            <person name="Evans L.H."/>
            <person name="Alamgir A."/>
            <person name="Owens N."/>
            <person name="Weber N.D."/>
            <person name="Virtaneva K."/>
            <person name="Barbian K."/>
            <person name="Babar A."/>
            <person name="Rosenke K."/>
        </authorList>
    </citation>
    <scope>NUCLEOTIDE SEQUENCE</scope>
    <source>
        <strain evidence="3">86-2</strain>
    </source>
</reference>
<evidence type="ECO:0000313" key="3">
    <source>
        <dbReference type="EMBL" id="SBV98258.1"/>
    </source>
</evidence>
<feature type="signal peptide" evidence="1">
    <location>
        <begin position="1"/>
        <end position="18"/>
    </location>
</feature>
<sequence length="456" mass="53149">MKNKLLFVITLIALTSYACKPKTQTENTQEQQEEKCTVKHLDWTRNAVIYEVNVRQYTKEGTFAAFEQYLPRLKELGVDVLWFMPVHPISEKNRKGTLGSYYAVRDYKEINPEFGTKEDFKKLVDKAHEMGFKVILDWVANHTGCDNAWTTEHPDWYMKDSLGNIKSPYDWTDTYELNYDNKDMRAAMTDALKYWIKDFNIDGYRCDMAHEVPTDFWNDVRKTLDSIKPVFMLAESENYDLLEHAFDANYSWELMHMMADVNKGIKSAEDITSYIQKLDTIMCPDAYKMLFLTNHDENSWNGTEFERYRKGVEAFAVLTYTLNGMPMIYTGQEVGLKKRLSFFEKDMVPSWAENSTTQFYKKLNQLKHTHPALQAGQGGTFKKYNTSANKELLIYSRERAGQEIVVMLNLSNKDIKYTSNDAIGRGSYTDYFAGVNVPELPQSLKAWEYKVFVRPK</sequence>
<dbReference type="SMART" id="SM00642">
    <property type="entry name" value="Aamy"/>
    <property type="match status" value="1"/>
</dbReference>
<keyword evidence="1" id="KW-0732">Signal</keyword>
<accession>A0A212JFP9</accession>
<dbReference type="PANTHER" id="PTHR47786:SF2">
    <property type="entry name" value="GLYCOSYL HYDROLASE FAMILY 13 CATALYTIC DOMAIN-CONTAINING PROTEIN"/>
    <property type="match status" value="1"/>
</dbReference>
<dbReference type="InterPro" id="IPR017853">
    <property type="entry name" value="GH"/>
</dbReference>
<feature type="chain" id="PRO_5013098026" description="Glycosyl hydrolase family 13 catalytic domain-containing protein" evidence="1">
    <location>
        <begin position="19"/>
        <end position="456"/>
    </location>
</feature>